<organism evidence="1 2">
    <name type="scientific">Gossypium stocksii</name>
    <dbReference type="NCBI Taxonomy" id="47602"/>
    <lineage>
        <taxon>Eukaryota</taxon>
        <taxon>Viridiplantae</taxon>
        <taxon>Streptophyta</taxon>
        <taxon>Embryophyta</taxon>
        <taxon>Tracheophyta</taxon>
        <taxon>Spermatophyta</taxon>
        <taxon>Magnoliopsida</taxon>
        <taxon>eudicotyledons</taxon>
        <taxon>Gunneridae</taxon>
        <taxon>Pentapetalae</taxon>
        <taxon>rosids</taxon>
        <taxon>malvids</taxon>
        <taxon>Malvales</taxon>
        <taxon>Malvaceae</taxon>
        <taxon>Malvoideae</taxon>
        <taxon>Gossypium</taxon>
    </lineage>
</organism>
<protein>
    <submittedName>
        <fullName evidence="1">Uncharacterized protein</fullName>
    </submittedName>
</protein>
<dbReference type="EMBL" id="JAIQCV010000013">
    <property type="protein sequence ID" value="KAH1031602.1"/>
    <property type="molecule type" value="Genomic_DNA"/>
</dbReference>
<evidence type="ECO:0000313" key="1">
    <source>
        <dbReference type="EMBL" id="KAH1031602.1"/>
    </source>
</evidence>
<comment type="caution">
    <text evidence="1">The sequence shown here is derived from an EMBL/GenBank/DDBJ whole genome shotgun (WGS) entry which is preliminary data.</text>
</comment>
<evidence type="ECO:0000313" key="2">
    <source>
        <dbReference type="Proteomes" id="UP000828251"/>
    </source>
</evidence>
<accession>A0A9D3U812</accession>
<sequence>MRDLSCHDRNLQHRMMKIMIKREKNSPFLLTSTFYVPFQQYRCPFRRIILSLYIQVSYTRLDSSGKKITKWNQQRKEKIDVLPLLKKKEQSRRIKGSRGSLEAKLDGMIKWMKEMRIVLQEFVRINGLPEPYYPPDMFGPIPTQHVGEGVEVDSEEEGPAQEYPRMENEYELTF</sequence>
<dbReference type="Proteomes" id="UP000828251">
    <property type="component" value="Unassembled WGS sequence"/>
</dbReference>
<name>A0A9D3U812_9ROSI</name>
<dbReference type="AlphaFoldDB" id="A0A9D3U812"/>
<gene>
    <name evidence="1" type="ORF">J1N35_043776</name>
</gene>
<reference evidence="1 2" key="1">
    <citation type="journal article" date="2021" name="Plant Biotechnol. J.">
        <title>Multi-omics assisted identification of the key and species-specific regulatory components of drought-tolerant mechanisms in Gossypium stocksii.</title>
        <authorList>
            <person name="Yu D."/>
            <person name="Ke L."/>
            <person name="Zhang D."/>
            <person name="Wu Y."/>
            <person name="Sun Y."/>
            <person name="Mei J."/>
            <person name="Sun J."/>
            <person name="Sun Y."/>
        </authorList>
    </citation>
    <scope>NUCLEOTIDE SEQUENCE [LARGE SCALE GENOMIC DNA]</scope>
    <source>
        <strain evidence="2">cv. E1</strain>
        <tissue evidence="1">Leaf</tissue>
    </source>
</reference>
<proteinExistence type="predicted"/>
<keyword evidence="2" id="KW-1185">Reference proteome</keyword>